<keyword evidence="2 15" id="KW-0547">Nucleotide-binding</keyword>
<keyword evidence="8" id="KW-0238">DNA-binding</keyword>
<dbReference type="InterPro" id="IPR011604">
    <property type="entry name" value="PDDEXK-like_dom_sf"/>
</dbReference>
<dbReference type="PANTHER" id="PTHR11070">
    <property type="entry name" value="UVRD / RECB / PCRA DNA HELICASE FAMILY MEMBER"/>
    <property type="match status" value="1"/>
</dbReference>
<dbReference type="InterPro" id="IPR014016">
    <property type="entry name" value="UvrD-like_ATP-bd"/>
</dbReference>
<dbReference type="PROSITE" id="PS51217">
    <property type="entry name" value="UVRD_HELICASE_CTER"/>
    <property type="match status" value="1"/>
</dbReference>
<evidence type="ECO:0000256" key="15">
    <source>
        <dbReference type="PROSITE-ProRule" id="PRU00560"/>
    </source>
</evidence>
<organism evidence="19">
    <name type="scientific">Magnetococcus massalia (strain MO-1)</name>
    <dbReference type="NCBI Taxonomy" id="451514"/>
    <lineage>
        <taxon>Bacteria</taxon>
        <taxon>Pseudomonadati</taxon>
        <taxon>Pseudomonadota</taxon>
        <taxon>Magnetococcia</taxon>
        <taxon>Magnetococcales</taxon>
        <taxon>Magnetococcaceae</taxon>
        <taxon>Magnetococcus</taxon>
    </lineage>
</organism>
<keyword evidence="10" id="KW-0413">Isomerase</keyword>
<keyword evidence="7 15" id="KW-0067">ATP-binding</keyword>
<protein>
    <recommendedName>
        <fullName evidence="12">DNA 3'-5' helicase</fullName>
        <ecNumber evidence="12">5.6.2.4</ecNumber>
    </recommendedName>
    <alternativeName>
        <fullName evidence="13">DNA 3'-5' helicase II</fullName>
    </alternativeName>
</protein>
<dbReference type="Gene3D" id="3.90.320.10">
    <property type="match status" value="1"/>
</dbReference>
<dbReference type="GO" id="GO:0043138">
    <property type="term" value="F:3'-5' DNA helicase activity"/>
    <property type="evidence" value="ECO:0007669"/>
    <property type="project" value="UniProtKB-EC"/>
</dbReference>
<reference evidence="19" key="1">
    <citation type="submission" date="2015-04" db="EMBL/GenBank/DDBJ databases">
        <authorList>
            <person name="Syromyatnikov M.Y."/>
            <person name="Popov V.N."/>
        </authorList>
    </citation>
    <scope>NUCLEOTIDE SEQUENCE</scope>
    <source>
        <strain evidence="19">MO-1</strain>
    </source>
</reference>
<evidence type="ECO:0000256" key="1">
    <source>
        <dbReference type="ARBA" id="ARBA00022722"/>
    </source>
</evidence>
<evidence type="ECO:0000256" key="11">
    <source>
        <dbReference type="ARBA" id="ARBA00034617"/>
    </source>
</evidence>
<dbReference type="InterPro" id="IPR000212">
    <property type="entry name" value="DNA_helicase_UvrD/REP"/>
</dbReference>
<gene>
    <name evidence="19" type="ORF">MAGMO_0601</name>
</gene>
<evidence type="ECO:0000256" key="4">
    <source>
        <dbReference type="ARBA" id="ARBA00022801"/>
    </source>
</evidence>
<feature type="domain" description="UvrD-like helicase C-terminal" evidence="18">
    <location>
        <begin position="513"/>
        <end position="782"/>
    </location>
</feature>
<evidence type="ECO:0000313" key="19">
    <source>
        <dbReference type="EMBL" id="CRH04805.1"/>
    </source>
</evidence>
<keyword evidence="4 15" id="KW-0378">Hydrolase</keyword>
<evidence type="ECO:0000259" key="17">
    <source>
        <dbReference type="PROSITE" id="PS51198"/>
    </source>
</evidence>
<dbReference type="GO" id="GO:0005829">
    <property type="term" value="C:cytosol"/>
    <property type="evidence" value="ECO:0007669"/>
    <property type="project" value="TreeGrafter"/>
</dbReference>
<keyword evidence="5 15" id="KW-0347">Helicase</keyword>
<evidence type="ECO:0000256" key="2">
    <source>
        <dbReference type="ARBA" id="ARBA00022741"/>
    </source>
</evidence>
<evidence type="ECO:0000256" key="8">
    <source>
        <dbReference type="ARBA" id="ARBA00023125"/>
    </source>
</evidence>
<evidence type="ECO:0000259" key="18">
    <source>
        <dbReference type="PROSITE" id="PS51217"/>
    </source>
</evidence>
<keyword evidence="3" id="KW-0227">DNA damage</keyword>
<dbReference type="EC" id="5.6.2.4" evidence="12"/>
<evidence type="ECO:0000256" key="5">
    <source>
        <dbReference type="ARBA" id="ARBA00022806"/>
    </source>
</evidence>
<comment type="catalytic activity">
    <reaction evidence="11">
        <text>Couples ATP hydrolysis with the unwinding of duplex DNA by translocating in the 3'-5' direction.</text>
        <dbReference type="EC" id="5.6.2.4"/>
    </reaction>
</comment>
<dbReference type="GO" id="GO:0033202">
    <property type="term" value="C:DNA helicase complex"/>
    <property type="evidence" value="ECO:0007669"/>
    <property type="project" value="TreeGrafter"/>
</dbReference>
<dbReference type="InterPro" id="IPR027417">
    <property type="entry name" value="P-loop_NTPase"/>
</dbReference>
<dbReference type="EMBL" id="LO017727">
    <property type="protein sequence ID" value="CRH04805.1"/>
    <property type="molecule type" value="Genomic_DNA"/>
</dbReference>
<dbReference type="GO" id="GO:0005524">
    <property type="term" value="F:ATP binding"/>
    <property type="evidence" value="ECO:0007669"/>
    <property type="project" value="UniProtKB-UniRule"/>
</dbReference>
<evidence type="ECO:0000256" key="6">
    <source>
        <dbReference type="ARBA" id="ARBA00022839"/>
    </source>
</evidence>
<keyword evidence="1" id="KW-0540">Nuclease</keyword>
<dbReference type="GO" id="GO:0000725">
    <property type="term" value="P:recombinational repair"/>
    <property type="evidence" value="ECO:0007669"/>
    <property type="project" value="TreeGrafter"/>
</dbReference>
<dbReference type="AlphaFoldDB" id="A0A1S7LD45"/>
<dbReference type="PANTHER" id="PTHR11070:SF2">
    <property type="entry name" value="ATP-DEPENDENT DNA HELICASE SRS2"/>
    <property type="match status" value="1"/>
</dbReference>
<feature type="compositionally biased region" description="Basic and acidic residues" evidence="16">
    <location>
        <begin position="1"/>
        <end position="12"/>
    </location>
</feature>
<dbReference type="PROSITE" id="PS51198">
    <property type="entry name" value="UVRD_HELICASE_ATP_BIND"/>
    <property type="match status" value="1"/>
</dbReference>
<evidence type="ECO:0000256" key="16">
    <source>
        <dbReference type="SAM" id="MobiDB-lite"/>
    </source>
</evidence>
<dbReference type="GO" id="GO:0003677">
    <property type="term" value="F:DNA binding"/>
    <property type="evidence" value="ECO:0007669"/>
    <property type="project" value="UniProtKB-KW"/>
</dbReference>
<dbReference type="InterPro" id="IPR014017">
    <property type="entry name" value="DNA_helicase_UvrD-like_C"/>
</dbReference>
<dbReference type="Pfam" id="PF00580">
    <property type="entry name" value="UvrD-helicase"/>
    <property type="match status" value="2"/>
</dbReference>
<dbReference type="Gene3D" id="1.10.486.10">
    <property type="entry name" value="PCRA, domain 4"/>
    <property type="match status" value="1"/>
</dbReference>
<dbReference type="SUPFAM" id="SSF52540">
    <property type="entry name" value="P-loop containing nucleoside triphosphate hydrolases"/>
    <property type="match status" value="1"/>
</dbReference>
<evidence type="ECO:0000256" key="14">
    <source>
        <dbReference type="ARBA" id="ARBA00048988"/>
    </source>
</evidence>
<sequence length="1145" mass="129338">MQPVDHRARQEALDPQGSFIVQAPAGSGKTGLLTQRFLRLLAGVERPEQILAITFTRKAAMEMQGRILEALAEALEITQGAQAMPEAAFDQTRVELAKAALQRDRAQGWGLLSNPGRLQVMTIDALCGQLTRQMPILSGFGGQPATDENPGPLYQEAALETLRHTLGDDENSPQRIAVERLLSHRDDHFRRLKALLVQMLEMRDQWLHPLYRDGGIQRESLERALASLVEGQLQAMAQRIPPRHHQTIIELARFAAWNLPDESDSPLMVWRQQEHTDFPQPTGDQLQLWHSVAHLLVTKTGWRRRVDKRHGFPTAKGADGKRFKAVKGQLSELIGELEAMDPSLDMALLDMAQMPLPHYGEEQWAILEALQLLLPRLVVHLKLVFAAKNRTDFTEVALQALHALGTPEDPTDLTLKWDYRLQHILVDEFQDTSLLQLGFLELLTAGWQPGDGRSLFLVGDPMQSIYRFRKAEVAIFGQVQRQGVGMVPLKPLHLSVNFRSRPGVIEWVNDAFAQIFPEKEDGDLGAVPYLHSHTARADGQEQAVQWHPILPGAYADAREAQVMVALVREARRKRPEGSIAILVRGRSHLKTVIPMLRQQGLPYQAVEIDSLERRPVVEDLWSLTRALLMPAGRIAWLAILRAPWCGLTPAELELLASGQGSSTPLWPALQDDERIAQLATDARMRLLRLRETLEEAFKQQARLPLDRWVEGVWHRLGGPATLVEESALEDAHRYFALLQKIEQLGEPMDWTALAERLKRLFATGDEPGPGVVQLMTVHKSKGLEFDTVILPGLQRQPRPDTPPLLLMWEKRQSHWVDLLIAPIASAEKEENPIYSYLQAVHRQQNLEEVKRLLYVAATRAREQLHWVAVVPKEEREPGASSSLGMLWPVLSSMASEVDEEPVDDGVEGETPRPIWSQQLQRLPADWQQPAAPPVVEVGEELEEIAQEGEPPRYDWAGEPARLSGVVTHAWLQRIAESGVAQWQRERIATMEPIFRQALVAEGLAKRHLDKSCERVVDALSTAVSTPLGQWILSDRHQEAASERGLTWVDRGRMQRIIMDRTFVDAQGIRWIIDYKTGIHHGASVDGFLAEEVVRYRQQLEKYGRIVAAMEERPIHLGLYFPLLQAWRWWVMGESRTHSDLPDVSQ</sequence>
<evidence type="ECO:0000256" key="13">
    <source>
        <dbReference type="ARBA" id="ARBA00034923"/>
    </source>
</evidence>
<accession>A0A1S7LD45</accession>
<dbReference type="GO" id="GO:0004527">
    <property type="term" value="F:exonuclease activity"/>
    <property type="evidence" value="ECO:0007669"/>
    <property type="project" value="UniProtKB-KW"/>
</dbReference>
<keyword evidence="6" id="KW-0269">Exonuclease</keyword>
<comment type="catalytic activity">
    <reaction evidence="14">
        <text>ATP + H2O = ADP + phosphate + H(+)</text>
        <dbReference type="Rhea" id="RHEA:13065"/>
        <dbReference type="ChEBI" id="CHEBI:15377"/>
        <dbReference type="ChEBI" id="CHEBI:15378"/>
        <dbReference type="ChEBI" id="CHEBI:30616"/>
        <dbReference type="ChEBI" id="CHEBI:43474"/>
        <dbReference type="ChEBI" id="CHEBI:456216"/>
        <dbReference type="EC" id="5.6.2.4"/>
    </reaction>
</comment>
<evidence type="ECO:0000256" key="10">
    <source>
        <dbReference type="ARBA" id="ARBA00023235"/>
    </source>
</evidence>
<proteinExistence type="predicted"/>
<dbReference type="Pfam" id="PF13361">
    <property type="entry name" value="UvrD_C"/>
    <property type="match status" value="2"/>
</dbReference>
<evidence type="ECO:0000256" key="3">
    <source>
        <dbReference type="ARBA" id="ARBA00022763"/>
    </source>
</evidence>
<feature type="domain" description="UvrD-like helicase ATP-binding" evidence="17">
    <location>
        <begin position="2"/>
        <end position="501"/>
    </location>
</feature>
<keyword evidence="9" id="KW-0234">DNA repair</keyword>
<evidence type="ECO:0000256" key="9">
    <source>
        <dbReference type="ARBA" id="ARBA00023204"/>
    </source>
</evidence>
<evidence type="ECO:0000256" key="12">
    <source>
        <dbReference type="ARBA" id="ARBA00034808"/>
    </source>
</evidence>
<dbReference type="GO" id="GO:0016887">
    <property type="term" value="F:ATP hydrolysis activity"/>
    <property type="evidence" value="ECO:0007669"/>
    <property type="project" value="RHEA"/>
</dbReference>
<feature type="region of interest" description="Disordered" evidence="16">
    <location>
        <begin position="1"/>
        <end position="22"/>
    </location>
</feature>
<evidence type="ECO:0000256" key="7">
    <source>
        <dbReference type="ARBA" id="ARBA00022840"/>
    </source>
</evidence>
<name>A0A1S7LD45_MAGMO</name>
<feature type="binding site" evidence="15">
    <location>
        <begin position="23"/>
        <end position="30"/>
    </location>
    <ligand>
        <name>ATP</name>
        <dbReference type="ChEBI" id="CHEBI:30616"/>
    </ligand>
</feature>
<dbReference type="Gene3D" id="3.40.50.300">
    <property type="entry name" value="P-loop containing nucleotide triphosphate hydrolases"/>
    <property type="match status" value="4"/>
</dbReference>